<proteinExistence type="predicted"/>
<dbReference type="Proteomes" id="UP000431684">
    <property type="component" value="Unassembled WGS sequence"/>
</dbReference>
<comment type="caution">
    <text evidence="1">The sequence shown here is derived from an EMBL/GenBank/DDBJ whole genome shotgun (WGS) entry which is preliminary data.</text>
</comment>
<dbReference type="AlphaFoldDB" id="A0A6I3X5D8"/>
<reference evidence="1 2" key="1">
    <citation type="submission" date="2019-11" db="EMBL/GenBank/DDBJ databases">
        <title>Draft Genome Sequences of Six Type Strains of the Genus Massilia.</title>
        <authorList>
            <person name="Miess H."/>
            <person name="Frediansyah A."/>
            <person name="Goeker M."/>
            <person name="Gross H."/>
        </authorList>
    </citation>
    <scope>NUCLEOTIDE SEQUENCE [LARGE SCALE GENOMIC DNA]</scope>
    <source>
        <strain evidence="1 2">DSM 17513</strain>
    </source>
</reference>
<protein>
    <submittedName>
        <fullName evidence="1">Uncharacterized protein</fullName>
    </submittedName>
</protein>
<dbReference type="RefSeq" id="WP_155706751.1">
    <property type="nucleotide sequence ID" value="NZ_BMWU01000075.1"/>
</dbReference>
<gene>
    <name evidence="1" type="ORF">GJV26_00640</name>
</gene>
<dbReference type="OrthoDB" id="9956101at2"/>
<evidence type="ECO:0000313" key="2">
    <source>
        <dbReference type="Proteomes" id="UP000431684"/>
    </source>
</evidence>
<keyword evidence="2" id="KW-1185">Reference proteome</keyword>
<sequence length="73" mass="7840">MKINDEDVIQALTQKGIPLSSWLALGSHLVGYIDESGRLMAQVFEDDALAAAASKLLQKRGQTLQANVSDKLG</sequence>
<evidence type="ECO:0000313" key="1">
    <source>
        <dbReference type="EMBL" id="MUI11006.1"/>
    </source>
</evidence>
<accession>A0A6I3X5D8</accession>
<name>A0A6I3X5D8_9BURK</name>
<organism evidence="1 2">
    <name type="scientific">Pseudoduganella dura</name>
    <dbReference type="NCBI Taxonomy" id="321982"/>
    <lineage>
        <taxon>Bacteria</taxon>
        <taxon>Pseudomonadati</taxon>
        <taxon>Pseudomonadota</taxon>
        <taxon>Betaproteobacteria</taxon>
        <taxon>Burkholderiales</taxon>
        <taxon>Oxalobacteraceae</taxon>
        <taxon>Telluria group</taxon>
        <taxon>Pseudoduganella</taxon>
    </lineage>
</organism>
<dbReference type="EMBL" id="WNWM01000002">
    <property type="protein sequence ID" value="MUI11006.1"/>
    <property type="molecule type" value="Genomic_DNA"/>
</dbReference>